<dbReference type="EMBL" id="QEKI01000003">
    <property type="protein sequence ID" value="PVY42166.1"/>
    <property type="molecule type" value="Genomic_DNA"/>
</dbReference>
<dbReference type="RefSeq" id="WP_116542353.1">
    <property type="nucleotide sequence ID" value="NZ_QEKI01000003.1"/>
</dbReference>
<reference evidence="1 2" key="1">
    <citation type="submission" date="2018-04" db="EMBL/GenBank/DDBJ databases">
        <title>Genomic Encyclopedia of Type Strains, Phase IV (KMG-IV): sequencing the most valuable type-strain genomes for metagenomic binning, comparative biology and taxonomic classification.</title>
        <authorList>
            <person name="Goeker M."/>
        </authorList>
    </citation>
    <scope>NUCLEOTIDE SEQUENCE [LARGE SCALE GENOMIC DNA]</scope>
    <source>
        <strain evidence="1 2">DSM 100231</strain>
    </source>
</reference>
<proteinExistence type="predicted"/>
<protein>
    <submittedName>
        <fullName evidence="1">Uncharacterized protein</fullName>
    </submittedName>
</protein>
<gene>
    <name evidence="1" type="ORF">C8E01_10332</name>
</gene>
<keyword evidence="2" id="KW-1185">Reference proteome</keyword>
<accession>A0A2U1B0G0</accession>
<name>A0A2U1B0G0_9BACT</name>
<organism evidence="1 2">
    <name type="scientific">Pontibacter virosus</name>
    <dbReference type="NCBI Taxonomy" id="1765052"/>
    <lineage>
        <taxon>Bacteria</taxon>
        <taxon>Pseudomonadati</taxon>
        <taxon>Bacteroidota</taxon>
        <taxon>Cytophagia</taxon>
        <taxon>Cytophagales</taxon>
        <taxon>Hymenobacteraceae</taxon>
        <taxon>Pontibacter</taxon>
    </lineage>
</organism>
<evidence type="ECO:0000313" key="1">
    <source>
        <dbReference type="EMBL" id="PVY42166.1"/>
    </source>
</evidence>
<dbReference type="OrthoDB" id="853682at2"/>
<dbReference type="Proteomes" id="UP000245466">
    <property type="component" value="Unassembled WGS sequence"/>
</dbReference>
<sequence length="86" mass="10672">MKNLRRAFVEETGKKVEKRTVRKCFWKVYSYLLYQDTASLFETLDYRSSLDQEERKRERYFVFRYMLRLLKSKHPKQYKHLCPLPG</sequence>
<comment type="caution">
    <text evidence="1">The sequence shown here is derived from an EMBL/GenBank/DDBJ whole genome shotgun (WGS) entry which is preliminary data.</text>
</comment>
<evidence type="ECO:0000313" key="2">
    <source>
        <dbReference type="Proteomes" id="UP000245466"/>
    </source>
</evidence>
<dbReference type="AlphaFoldDB" id="A0A2U1B0G0"/>